<comment type="caution">
    <text evidence="2">The sequence shown here is derived from an EMBL/GenBank/DDBJ whole genome shotgun (WGS) entry which is preliminary data.</text>
</comment>
<protein>
    <submittedName>
        <fullName evidence="2">Uncharacterized protein</fullName>
    </submittedName>
</protein>
<proteinExistence type="predicted"/>
<feature type="compositionally biased region" description="Low complexity" evidence="1">
    <location>
        <begin position="33"/>
        <end position="43"/>
    </location>
</feature>
<organism evidence="2 3">
    <name type="scientific">Synaphobranchus kaupii</name>
    <name type="common">Kaup's arrowtooth eel</name>
    <dbReference type="NCBI Taxonomy" id="118154"/>
    <lineage>
        <taxon>Eukaryota</taxon>
        <taxon>Metazoa</taxon>
        <taxon>Chordata</taxon>
        <taxon>Craniata</taxon>
        <taxon>Vertebrata</taxon>
        <taxon>Euteleostomi</taxon>
        <taxon>Actinopterygii</taxon>
        <taxon>Neopterygii</taxon>
        <taxon>Teleostei</taxon>
        <taxon>Anguilliformes</taxon>
        <taxon>Synaphobranchidae</taxon>
        <taxon>Synaphobranchus</taxon>
    </lineage>
</organism>
<evidence type="ECO:0000313" key="3">
    <source>
        <dbReference type="Proteomes" id="UP001152622"/>
    </source>
</evidence>
<reference evidence="2" key="1">
    <citation type="journal article" date="2023" name="Science">
        <title>Genome structures resolve the early diversification of teleost fishes.</title>
        <authorList>
            <person name="Parey E."/>
            <person name="Louis A."/>
            <person name="Montfort J."/>
            <person name="Bouchez O."/>
            <person name="Roques C."/>
            <person name="Iampietro C."/>
            <person name="Lluch J."/>
            <person name="Castinel A."/>
            <person name="Donnadieu C."/>
            <person name="Desvignes T."/>
            <person name="Floi Bucao C."/>
            <person name="Jouanno E."/>
            <person name="Wen M."/>
            <person name="Mejri S."/>
            <person name="Dirks R."/>
            <person name="Jansen H."/>
            <person name="Henkel C."/>
            <person name="Chen W.J."/>
            <person name="Zahm M."/>
            <person name="Cabau C."/>
            <person name="Klopp C."/>
            <person name="Thompson A.W."/>
            <person name="Robinson-Rechavi M."/>
            <person name="Braasch I."/>
            <person name="Lecointre G."/>
            <person name="Bobe J."/>
            <person name="Postlethwait J.H."/>
            <person name="Berthelot C."/>
            <person name="Roest Crollius H."/>
            <person name="Guiguen Y."/>
        </authorList>
    </citation>
    <scope>NUCLEOTIDE SEQUENCE</scope>
    <source>
        <strain evidence="2">WJC10195</strain>
    </source>
</reference>
<feature type="region of interest" description="Disordered" evidence="1">
    <location>
        <begin position="19"/>
        <end position="43"/>
    </location>
</feature>
<feature type="region of interest" description="Disordered" evidence="1">
    <location>
        <begin position="57"/>
        <end position="90"/>
    </location>
</feature>
<keyword evidence="3" id="KW-1185">Reference proteome</keyword>
<evidence type="ECO:0000256" key="1">
    <source>
        <dbReference type="SAM" id="MobiDB-lite"/>
    </source>
</evidence>
<dbReference type="Proteomes" id="UP001152622">
    <property type="component" value="Chromosome 4"/>
</dbReference>
<accession>A0A9Q1J2D8</accession>
<name>A0A9Q1J2D8_SYNKA</name>
<evidence type="ECO:0000313" key="2">
    <source>
        <dbReference type="EMBL" id="KAJ8365522.1"/>
    </source>
</evidence>
<gene>
    <name evidence="2" type="ORF">SKAU_G00143530</name>
</gene>
<sequence length="106" mass="12268">MRRGRASAPFKMHYARDRHGGRARLERRRSPFPRRAGGRASSQRRVCTIYDALFESGRGGARPKTREEKHGQKRNNGNKDKNVYSRNFMQDIVRRSAGSSLLPVRR</sequence>
<dbReference type="EMBL" id="JAINUF010000004">
    <property type="protein sequence ID" value="KAJ8365522.1"/>
    <property type="molecule type" value="Genomic_DNA"/>
</dbReference>
<dbReference type="AlphaFoldDB" id="A0A9Q1J2D8"/>